<evidence type="ECO:0000313" key="4">
    <source>
        <dbReference type="EMBL" id="WNY23178.1"/>
    </source>
</evidence>
<organism evidence="4 5">
    <name type="scientific">Methanimicrococcus hongohii</name>
    <dbReference type="NCBI Taxonomy" id="3028295"/>
    <lineage>
        <taxon>Archaea</taxon>
        <taxon>Methanobacteriati</taxon>
        <taxon>Methanobacteriota</taxon>
        <taxon>Stenosarchaea group</taxon>
        <taxon>Methanomicrobia</taxon>
        <taxon>Methanosarcinales</taxon>
        <taxon>Methanosarcinaceae</taxon>
        <taxon>Methanimicrococcus</taxon>
    </lineage>
</organism>
<dbReference type="PANTHER" id="PTHR39206">
    <property type="entry name" value="SLL8004 PROTEIN"/>
    <property type="match status" value="1"/>
</dbReference>
<dbReference type="GO" id="GO:0005524">
    <property type="term" value="F:ATP binding"/>
    <property type="evidence" value="ECO:0007669"/>
    <property type="project" value="UniProtKB-KW"/>
</dbReference>
<proteinExistence type="predicted"/>
<evidence type="ECO:0000256" key="2">
    <source>
        <dbReference type="ARBA" id="ARBA00022840"/>
    </source>
</evidence>
<dbReference type="Gene3D" id="3.40.50.300">
    <property type="entry name" value="P-loop containing nucleotide triphosphate hydrolases"/>
    <property type="match status" value="1"/>
</dbReference>
<accession>A0AA96V1A5</accession>
<evidence type="ECO:0000313" key="5">
    <source>
        <dbReference type="Proteomes" id="UP001302978"/>
    </source>
</evidence>
<gene>
    <name evidence="4" type="ORF">MmiHf6_04820</name>
</gene>
<sequence length="219" mass="25215">MSRFFKEIFVFAGPNGSGKSTVIKAFLESGACPDEYICPDNLVPVDKKEDPAAYMEAMILAEEQRMENLNCGKSFTFETVLSTESKIDFLKKAKEKGFRITAIYITTCNPRINYERVTIRKKQGGHGVPKDKVYSRYDKSMKLMADVIDLADEAEVYDNSFSYPIQVFEKNEYAEVILLNREQRNRWVDEFITKPLMKKMVLIHEDLTCAETEAARNRD</sequence>
<evidence type="ECO:0000256" key="1">
    <source>
        <dbReference type="ARBA" id="ARBA00022741"/>
    </source>
</evidence>
<dbReference type="RefSeq" id="WP_316558186.1">
    <property type="nucleotide sequence ID" value="NZ_CP131059.1"/>
</dbReference>
<dbReference type="InterPro" id="IPR027417">
    <property type="entry name" value="P-loop_NTPase"/>
</dbReference>
<keyword evidence="2" id="KW-0067">ATP-binding</keyword>
<feature type="domain" description="Zeta toxin" evidence="3">
    <location>
        <begin position="9"/>
        <end position="146"/>
    </location>
</feature>
<dbReference type="Proteomes" id="UP001302978">
    <property type="component" value="Chromosome"/>
</dbReference>
<evidence type="ECO:0000259" key="3">
    <source>
        <dbReference type="Pfam" id="PF06414"/>
    </source>
</evidence>
<dbReference type="Pfam" id="PF06414">
    <property type="entry name" value="Zeta_toxin"/>
    <property type="match status" value="1"/>
</dbReference>
<protein>
    <recommendedName>
        <fullName evidence="3">Zeta toxin domain-containing protein</fullName>
    </recommendedName>
</protein>
<dbReference type="EMBL" id="CP131059">
    <property type="protein sequence ID" value="WNY23178.1"/>
    <property type="molecule type" value="Genomic_DNA"/>
</dbReference>
<reference evidence="4 5" key="1">
    <citation type="submission" date="2023-07" db="EMBL/GenBank/DDBJ databases">
        <title>Closed genoem sequence of Methanomicrococcus sp. Hf6.</title>
        <authorList>
            <person name="Poehlein A."/>
            <person name="Protasov E."/>
            <person name="Platt K."/>
            <person name="Reeh H."/>
            <person name="Daniel R."/>
            <person name="Brune A."/>
        </authorList>
    </citation>
    <scope>NUCLEOTIDE SEQUENCE [LARGE SCALE GENOMIC DNA]</scope>
    <source>
        <strain evidence="4 5">Hf6</strain>
    </source>
</reference>
<name>A0AA96V1A5_9EURY</name>
<dbReference type="PANTHER" id="PTHR39206:SF1">
    <property type="entry name" value="SLL8004 PROTEIN"/>
    <property type="match status" value="1"/>
</dbReference>
<dbReference type="GO" id="GO:0016301">
    <property type="term" value="F:kinase activity"/>
    <property type="evidence" value="ECO:0007669"/>
    <property type="project" value="InterPro"/>
</dbReference>
<dbReference type="InterPro" id="IPR010488">
    <property type="entry name" value="Zeta_toxin_domain"/>
</dbReference>
<dbReference type="SUPFAM" id="SSF52540">
    <property type="entry name" value="P-loop containing nucleoside triphosphate hydrolases"/>
    <property type="match status" value="1"/>
</dbReference>
<dbReference type="GeneID" id="85194970"/>
<keyword evidence="5" id="KW-1185">Reference proteome</keyword>
<keyword evidence="1" id="KW-0547">Nucleotide-binding</keyword>
<dbReference type="KEGG" id="mehf:MmiHf6_04820"/>
<dbReference type="AlphaFoldDB" id="A0AA96V1A5"/>